<evidence type="ECO:0000256" key="3">
    <source>
        <dbReference type="ARBA" id="ARBA00022763"/>
    </source>
</evidence>
<evidence type="ECO:0000256" key="1">
    <source>
        <dbReference type="ARBA" id="ARBA00004123"/>
    </source>
</evidence>
<reference evidence="9" key="1">
    <citation type="submission" date="2023-08" db="EMBL/GenBank/DDBJ databases">
        <authorList>
            <person name="Chen Y."/>
            <person name="Shah S."/>
            <person name="Dougan E. K."/>
            <person name="Thang M."/>
            <person name="Chan C."/>
        </authorList>
    </citation>
    <scope>NUCLEOTIDE SEQUENCE</scope>
</reference>
<evidence type="ECO:0000256" key="2">
    <source>
        <dbReference type="ARBA" id="ARBA00022741"/>
    </source>
</evidence>
<comment type="subcellular location">
    <subcellularLocation>
        <location evidence="1">Nucleus</location>
    </subcellularLocation>
</comment>
<keyword evidence="2" id="KW-0547">Nucleotide-binding</keyword>
<dbReference type="Pfam" id="PF00270">
    <property type="entry name" value="DEAD"/>
    <property type="match status" value="1"/>
</dbReference>
<dbReference type="Gene3D" id="3.40.50.300">
    <property type="entry name" value="P-loop containing nucleotide triphosphate hydrolases"/>
    <property type="match status" value="2"/>
</dbReference>
<dbReference type="Pfam" id="PF00271">
    <property type="entry name" value="Helicase_C"/>
    <property type="match status" value="1"/>
</dbReference>
<dbReference type="Pfam" id="PF00476">
    <property type="entry name" value="DNA_pol_A"/>
    <property type="match status" value="1"/>
</dbReference>
<keyword evidence="6" id="KW-0539">Nucleus</keyword>
<keyword evidence="5" id="KW-0234">DNA repair</keyword>
<dbReference type="InterPro" id="IPR011545">
    <property type="entry name" value="DEAD/DEAH_box_helicase_dom"/>
</dbReference>
<evidence type="ECO:0000259" key="8">
    <source>
        <dbReference type="PROSITE" id="PS51194"/>
    </source>
</evidence>
<dbReference type="CDD" id="cd18026">
    <property type="entry name" value="DEXHc_POLQ-like"/>
    <property type="match status" value="1"/>
</dbReference>
<feature type="domain" description="Helicase C-terminal" evidence="8">
    <location>
        <begin position="240"/>
        <end position="432"/>
    </location>
</feature>
<dbReference type="Gene3D" id="3.30.70.370">
    <property type="match status" value="1"/>
</dbReference>
<dbReference type="FunFam" id="1.10.150.20:FF:000002">
    <property type="entry name" value="DNA polymerase I"/>
    <property type="match status" value="1"/>
</dbReference>
<gene>
    <name evidence="9" type="ORF">EVOR1521_LOCUS27402</name>
</gene>
<sequence length="1120" mass="123319">MAELQHLDLPKAIVESYQKRGIKSLYGWQSECLSTAGVQEGRNLVYCAPTSGGKTMVSEILMLQRLFKLKKRAIFVLPYVSVVTEKANFLQSLCKSTGALIKAFFGGSPTGIKEPFDIAVCTIEKANTLINYLVEEGQLSMVGTLVIDELHLVGDSSRGYLLEVFVSKVLFLAPDIQVVGLSATLPNVEDIARWLSAILYQTTYRPVPLHEYVLSGRQLLNTDGSQARELSFEGLAEEDNLLAATWEVTRAGHSVLIFCSSKAKCERTAESLAQKLPAQSRPPERELLVQQLQRQIGGADATLVKTMPAGIAFHHSGLTSEERSLVEKGYKDGSINVICATSTLAAGVNLPARRVLFQSPYMGNQLLDATQYKQMAGRAGRAGQGSIGESMIIAPGHTKSQVMALVRQELPAVSSCLRNEARGVKRLLLEVLCVVPQLGAGEDLIRFMASTLLMTQKPPVDERLAPAAPAERYPEIAQAMKWLLEHDMARLDQRSNSYKATPLGLAVCASALEPQQGHVLFQELQRSRSCISLDTDLQVCYLVTPDSPLSVDWATYRRVLCHLSSAERRVAQRIALRVDLVDQAQFQGRLSNSILQSADGMRVVRFYSGLVLWALLHETPLAKLLERFGLSKGQLQQLQQAAASFTHTVADVLKRLLPNQTVALILEHRQLSHAAKRIENILRSAEPPRAEPLCPMCAAGTMGLAGPGLASRQRIRSEFVQTATATGRLATAAGAAPLLCLEKAFEICEVSRPSLHEELSKGTQVAAGTRVFVSAAFEPPPRRRLREGAIHEVSERTCDQPMANSEEDVSLADYWASRGWEVYKEESWRRSVQQVLVRHGNSVWSYPADQVWRLAAAVDVAEEDARKVLVNPRQLLAAEPGYVLLSLDYSQIEVRLMAHFSEDPRLLNILRNGGDVFKQIAAGWLGKDSSQVSAEERSGAKRICYSLIYGVGVARLAAELGISRSQANEFKSSFMKEYAGVAIWIKACTDQARQQGFVETLHGRRRFLPGLASGSASERAHAERQAVNTACQASAADLMKAAMIGIHRRLKLLRSHDGRCTMAGRILLQIHDELILEVEELRLSEVRELVVSEMIRAGCDLKVPLQVHWKHGKSWGSLEP</sequence>
<dbReference type="FunFam" id="3.40.50.300:FF:000813">
    <property type="entry name" value="helicase POLQ-like isoform X1"/>
    <property type="match status" value="1"/>
</dbReference>
<dbReference type="InterPro" id="IPR001098">
    <property type="entry name" value="DNA-dir_DNA_pol_A_palm_dom"/>
</dbReference>
<dbReference type="SUPFAM" id="SSF52540">
    <property type="entry name" value="P-loop containing nucleoside triphosphate hydrolases"/>
    <property type="match status" value="1"/>
</dbReference>
<keyword evidence="4" id="KW-0067">ATP-binding</keyword>
<proteinExistence type="predicted"/>
<protein>
    <recommendedName>
        <fullName evidence="11">DNA-directed DNA polymerase</fullName>
    </recommendedName>
</protein>
<dbReference type="SMART" id="SM00490">
    <property type="entry name" value="HELICc"/>
    <property type="match status" value="1"/>
</dbReference>
<dbReference type="InterPro" id="IPR001650">
    <property type="entry name" value="Helicase_C-like"/>
</dbReference>
<dbReference type="Gene3D" id="1.10.150.20">
    <property type="entry name" value="5' to 3' exonuclease, C-terminal subdomain"/>
    <property type="match status" value="1"/>
</dbReference>
<name>A0AA36JF67_9DINO</name>
<evidence type="ECO:0008006" key="11">
    <source>
        <dbReference type="Google" id="ProtNLM"/>
    </source>
</evidence>
<dbReference type="SMART" id="SM00482">
    <property type="entry name" value="POLAc"/>
    <property type="match status" value="1"/>
</dbReference>
<dbReference type="SMART" id="SM00487">
    <property type="entry name" value="DEXDc"/>
    <property type="match status" value="1"/>
</dbReference>
<dbReference type="InterPro" id="IPR048960">
    <property type="entry name" value="POLQ-like_helical"/>
</dbReference>
<evidence type="ECO:0000259" key="7">
    <source>
        <dbReference type="PROSITE" id="PS51192"/>
    </source>
</evidence>
<organism evidence="9 10">
    <name type="scientific">Effrenium voratum</name>
    <dbReference type="NCBI Taxonomy" id="2562239"/>
    <lineage>
        <taxon>Eukaryota</taxon>
        <taxon>Sar</taxon>
        <taxon>Alveolata</taxon>
        <taxon>Dinophyceae</taxon>
        <taxon>Suessiales</taxon>
        <taxon>Symbiodiniaceae</taxon>
        <taxon>Effrenium</taxon>
    </lineage>
</organism>
<evidence type="ECO:0000256" key="4">
    <source>
        <dbReference type="ARBA" id="ARBA00022840"/>
    </source>
</evidence>
<evidence type="ECO:0000313" key="9">
    <source>
        <dbReference type="EMBL" id="CAJ1405093.1"/>
    </source>
</evidence>
<evidence type="ECO:0000256" key="5">
    <source>
        <dbReference type="ARBA" id="ARBA00023204"/>
    </source>
</evidence>
<comment type="caution">
    <text evidence="9">The sequence shown here is derived from an EMBL/GenBank/DDBJ whole genome shotgun (WGS) entry which is preliminary data.</text>
</comment>
<dbReference type="InterPro" id="IPR002298">
    <property type="entry name" value="DNA_polymerase_A"/>
</dbReference>
<dbReference type="AlphaFoldDB" id="A0AA36JF67"/>
<dbReference type="GO" id="GO:0005634">
    <property type="term" value="C:nucleus"/>
    <property type="evidence" value="ECO:0007669"/>
    <property type="project" value="UniProtKB-SubCell"/>
</dbReference>
<dbReference type="InterPro" id="IPR027417">
    <property type="entry name" value="P-loop_NTPase"/>
</dbReference>
<dbReference type="SUPFAM" id="SSF56672">
    <property type="entry name" value="DNA/RNA polymerases"/>
    <property type="match status" value="1"/>
</dbReference>
<dbReference type="EMBL" id="CAUJNA010003569">
    <property type="protein sequence ID" value="CAJ1405093.1"/>
    <property type="molecule type" value="Genomic_DNA"/>
</dbReference>
<dbReference type="CDD" id="cd08638">
    <property type="entry name" value="DNA_pol_A_theta"/>
    <property type="match status" value="1"/>
</dbReference>
<dbReference type="GO" id="GO:0006302">
    <property type="term" value="P:double-strand break repair"/>
    <property type="evidence" value="ECO:0007669"/>
    <property type="project" value="TreeGrafter"/>
</dbReference>
<dbReference type="Gene3D" id="1.10.3380.20">
    <property type="match status" value="1"/>
</dbReference>
<dbReference type="PANTHER" id="PTHR10133">
    <property type="entry name" value="DNA POLYMERASE I"/>
    <property type="match status" value="1"/>
</dbReference>
<keyword evidence="10" id="KW-1185">Reference proteome</keyword>
<dbReference type="Proteomes" id="UP001178507">
    <property type="component" value="Unassembled WGS sequence"/>
</dbReference>
<evidence type="ECO:0000313" key="10">
    <source>
        <dbReference type="Proteomes" id="UP001178507"/>
    </source>
</evidence>
<dbReference type="InterPro" id="IPR043502">
    <property type="entry name" value="DNA/RNA_pol_sf"/>
</dbReference>
<accession>A0AA36JF67</accession>
<keyword evidence="3" id="KW-0227">DNA damage</keyword>
<dbReference type="InterPro" id="IPR046931">
    <property type="entry name" value="HTH_61"/>
</dbReference>
<dbReference type="InterPro" id="IPR014001">
    <property type="entry name" value="Helicase_ATP-bd"/>
</dbReference>
<dbReference type="GO" id="GO:0003887">
    <property type="term" value="F:DNA-directed DNA polymerase activity"/>
    <property type="evidence" value="ECO:0007669"/>
    <property type="project" value="InterPro"/>
</dbReference>
<evidence type="ECO:0000256" key="6">
    <source>
        <dbReference type="ARBA" id="ARBA00023242"/>
    </source>
</evidence>
<dbReference type="SUPFAM" id="SSF158702">
    <property type="entry name" value="Sec63 N-terminal domain-like"/>
    <property type="match status" value="1"/>
</dbReference>
<dbReference type="GO" id="GO:0006261">
    <property type="term" value="P:DNA-templated DNA replication"/>
    <property type="evidence" value="ECO:0007669"/>
    <property type="project" value="InterPro"/>
</dbReference>
<dbReference type="CDD" id="cd18795">
    <property type="entry name" value="SF2_C_Ski2"/>
    <property type="match status" value="1"/>
</dbReference>
<dbReference type="GO" id="GO:0005524">
    <property type="term" value="F:ATP binding"/>
    <property type="evidence" value="ECO:0007669"/>
    <property type="project" value="UniProtKB-KW"/>
</dbReference>
<dbReference type="PROSITE" id="PS51194">
    <property type="entry name" value="HELICASE_CTER"/>
    <property type="match status" value="1"/>
</dbReference>
<feature type="domain" description="Helicase ATP-binding" evidence="7">
    <location>
        <begin position="35"/>
        <end position="203"/>
    </location>
</feature>
<dbReference type="PROSITE" id="PS51192">
    <property type="entry name" value="HELICASE_ATP_BIND_1"/>
    <property type="match status" value="1"/>
</dbReference>
<dbReference type="Pfam" id="PF21099">
    <property type="entry name" value="POLQ_helical"/>
    <property type="match status" value="1"/>
</dbReference>
<dbReference type="GO" id="GO:0003677">
    <property type="term" value="F:DNA binding"/>
    <property type="evidence" value="ECO:0007669"/>
    <property type="project" value="InterPro"/>
</dbReference>
<dbReference type="PANTHER" id="PTHR10133:SF62">
    <property type="entry name" value="DNA POLYMERASE THETA"/>
    <property type="match status" value="1"/>
</dbReference>
<dbReference type="Pfam" id="PF20470">
    <property type="entry name" value="HTH_61"/>
    <property type="match status" value="1"/>
</dbReference>